<feature type="domain" description="NAD-dependent epimerase/dehydratase" evidence="3">
    <location>
        <begin position="143"/>
        <end position="344"/>
    </location>
</feature>
<dbReference type="InterPro" id="IPR036291">
    <property type="entry name" value="NAD(P)-bd_dom_sf"/>
</dbReference>
<evidence type="ECO:0000259" key="3">
    <source>
        <dbReference type="Pfam" id="PF01370"/>
    </source>
</evidence>
<evidence type="ECO:0000256" key="1">
    <source>
        <dbReference type="ARBA" id="ARBA00022857"/>
    </source>
</evidence>
<dbReference type="NCBIfam" id="NF043036">
    <property type="entry name" value="ErythonDh"/>
    <property type="match status" value="1"/>
</dbReference>
<dbReference type="PANTHER" id="PTHR43103:SF3">
    <property type="entry name" value="ADP-L-GLYCERO-D-MANNO-HEPTOSE-6-EPIMERASE"/>
    <property type="match status" value="1"/>
</dbReference>
<evidence type="ECO:0000256" key="2">
    <source>
        <dbReference type="ARBA" id="ARBA00023277"/>
    </source>
</evidence>
<reference evidence="4" key="1">
    <citation type="journal article" date="2020" name="Stud. Mycol.">
        <title>101 Dothideomycetes genomes: a test case for predicting lifestyles and emergence of pathogens.</title>
        <authorList>
            <person name="Haridas S."/>
            <person name="Albert R."/>
            <person name="Binder M."/>
            <person name="Bloem J."/>
            <person name="Labutti K."/>
            <person name="Salamov A."/>
            <person name="Andreopoulos B."/>
            <person name="Baker S."/>
            <person name="Barry K."/>
            <person name="Bills G."/>
            <person name="Bluhm B."/>
            <person name="Cannon C."/>
            <person name="Castanera R."/>
            <person name="Culley D."/>
            <person name="Daum C."/>
            <person name="Ezra D."/>
            <person name="Gonzalez J."/>
            <person name="Henrissat B."/>
            <person name="Kuo A."/>
            <person name="Liang C."/>
            <person name="Lipzen A."/>
            <person name="Lutzoni F."/>
            <person name="Magnuson J."/>
            <person name="Mondo S."/>
            <person name="Nolan M."/>
            <person name="Ohm R."/>
            <person name="Pangilinan J."/>
            <person name="Park H.-J."/>
            <person name="Ramirez L."/>
            <person name="Alfaro M."/>
            <person name="Sun H."/>
            <person name="Tritt A."/>
            <person name="Yoshinaga Y."/>
            <person name="Zwiers L.-H."/>
            <person name="Turgeon B."/>
            <person name="Goodwin S."/>
            <person name="Spatafora J."/>
            <person name="Crous P."/>
            <person name="Grigoriev I."/>
        </authorList>
    </citation>
    <scope>NUCLEOTIDE SEQUENCE</scope>
    <source>
        <strain evidence="4">CBS 123094</strain>
    </source>
</reference>
<dbReference type="Proteomes" id="UP000799779">
    <property type="component" value="Unassembled WGS sequence"/>
</dbReference>
<dbReference type="EMBL" id="ML977674">
    <property type="protein sequence ID" value="KAF1994032.1"/>
    <property type="molecule type" value="Genomic_DNA"/>
</dbReference>
<dbReference type="GO" id="GO:0016491">
    <property type="term" value="F:oxidoreductase activity"/>
    <property type="evidence" value="ECO:0007669"/>
    <property type="project" value="InterPro"/>
</dbReference>
<organism evidence="4 5">
    <name type="scientific">Amniculicola lignicola CBS 123094</name>
    <dbReference type="NCBI Taxonomy" id="1392246"/>
    <lineage>
        <taxon>Eukaryota</taxon>
        <taxon>Fungi</taxon>
        <taxon>Dikarya</taxon>
        <taxon>Ascomycota</taxon>
        <taxon>Pezizomycotina</taxon>
        <taxon>Dothideomycetes</taxon>
        <taxon>Pleosporomycetidae</taxon>
        <taxon>Pleosporales</taxon>
        <taxon>Amniculicolaceae</taxon>
        <taxon>Amniculicola</taxon>
    </lineage>
</organism>
<dbReference type="Gene3D" id="3.40.50.720">
    <property type="entry name" value="NAD(P)-binding Rossmann-like Domain"/>
    <property type="match status" value="1"/>
</dbReference>
<dbReference type="SUPFAM" id="SSF51735">
    <property type="entry name" value="NAD(P)-binding Rossmann-fold domains"/>
    <property type="match status" value="1"/>
</dbReference>
<evidence type="ECO:0000313" key="5">
    <source>
        <dbReference type="Proteomes" id="UP000799779"/>
    </source>
</evidence>
<keyword evidence="5" id="KW-1185">Reference proteome</keyword>
<dbReference type="AlphaFoldDB" id="A0A6A5VW93"/>
<accession>A0A6A5VW93</accession>
<dbReference type="Gene3D" id="3.90.25.10">
    <property type="entry name" value="UDP-galactose 4-epimerase, domain 1"/>
    <property type="match status" value="1"/>
</dbReference>
<name>A0A6A5VW93_9PLEO</name>
<keyword evidence="2" id="KW-0119">Carbohydrate metabolism</keyword>
<dbReference type="InterPro" id="IPR050005">
    <property type="entry name" value="DenD"/>
</dbReference>
<proteinExistence type="predicted"/>
<dbReference type="CDD" id="cd05238">
    <property type="entry name" value="Gne_like_SDR_e"/>
    <property type="match status" value="1"/>
</dbReference>
<dbReference type="OrthoDB" id="16464at2759"/>
<evidence type="ECO:0000313" key="4">
    <source>
        <dbReference type="EMBL" id="KAF1994032.1"/>
    </source>
</evidence>
<gene>
    <name evidence="4" type="ORF">P154DRAFT_539903</name>
</gene>
<dbReference type="PANTHER" id="PTHR43103">
    <property type="entry name" value="NUCLEOSIDE-DIPHOSPHATE-SUGAR EPIMERASE"/>
    <property type="match status" value="1"/>
</dbReference>
<protein>
    <submittedName>
        <fullName evidence="4">NAD(P)-binding protein</fullName>
    </submittedName>
</protein>
<dbReference type="InterPro" id="IPR001509">
    <property type="entry name" value="Epimerase_deHydtase"/>
</dbReference>
<dbReference type="Pfam" id="PF01370">
    <property type="entry name" value="Epimerase"/>
    <property type="match status" value="1"/>
</dbReference>
<keyword evidence="1" id="KW-0521">NADP</keyword>
<sequence length="464" mass="49748">MPAADAFPIASSPRSRVLRTGNQACRPRSGEGGLLELYEKYLGQDGGCWPDVEPVVVRRHGRAASPRYLQERQPKLLWRKLLAGPGQQGFPTAGLHVWQLACTIAAFFPTPAHPASHAQASKQASSLVPFQAISLPPPPAMSVLITGASGFVGQTLARALLSLPSPPALILADLHTPPNPLALDSGIYADVQCIAADLTDPATCVSLLSRKPAAVYILHGIMSSGSEADLELGLKVNFDSVRSLLDAVRRQGPGTKVVFTSSCAVYGRAAVTNVANEVNVVPMPESSYGTQKLMIEGLVNDYSRRGLIDGRVVRLPTVFVRAGAPTAAASSFVSGIVREPVNGEEAILPVDASLGIWLVSPQTLAKNLIHAMNVPAEKFGHFRTVLLPGYTASSREILDALEKVAGKEVRSRVREERDETVQRIVLSWPAKYDTSRAKALGFSEDVGLEQTIRDFIEREKSKAS</sequence>